<dbReference type="NCBIfam" id="TIGR00045">
    <property type="entry name" value="glycerate kinase"/>
    <property type="match status" value="1"/>
</dbReference>
<reference evidence="5" key="1">
    <citation type="submission" date="2020-10" db="EMBL/GenBank/DDBJ databases">
        <authorList>
            <person name="Gilroy R."/>
        </authorList>
    </citation>
    <scope>NUCLEOTIDE SEQUENCE</scope>
    <source>
        <strain evidence="5">2889</strain>
    </source>
</reference>
<dbReference type="GO" id="GO:0031388">
    <property type="term" value="P:organic acid phosphorylation"/>
    <property type="evidence" value="ECO:0007669"/>
    <property type="project" value="UniProtKB-UniRule"/>
</dbReference>
<evidence type="ECO:0000256" key="2">
    <source>
        <dbReference type="ARBA" id="ARBA00022679"/>
    </source>
</evidence>
<dbReference type="InterPro" id="IPR036129">
    <property type="entry name" value="Glycerate_kinase_sf"/>
</dbReference>
<gene>
    <name evidence="5" type="ORF">IAB08_01200</name>
</gene>
<keyword evidence="3 4" id="KW-0418">Kinase</keyword>
<dbReference type="InterPro" id="IPR004381">
    <property type="entry name" value="Glycerate_kinase"/>
</dbReference>
<dbReference type="InterPro" id="IPR018197">
    <property type="entry name" value="Glycerate_kinase_RE-like"/>
</dbReference>
<dbReference type="Pfam" id="PF02595">
    <property type="entry name" value="Gly_kinase"/>
    <property type="match status" value="1"/>
</dbReference>
<evidence type="ECO:0000256" key="4">
    <source>
        <dbReference type="PIRNR" id="PIRNR006078"/>
    </source>
</evidence>
<dbReference type="Gene3D" id="3.90.1510.10">
    <property type="entry name" value="Glycerate kinase, domain 2"/>
    <property type="match status" value="1"/>
</dbReference>
<dbReference type="GO" id="GO:0008887">
    <property type="term" value="F:glycerate kinase activity"/>
    <property type="evidence" value="ECO:0007669"/>
    <property type="project" value="UniProtKB-UniRule"/>
</dbReference>
<dbReference type="InterPro" id="IPR018193">
    <property type="entry name" value="Glyc_kinase_flavodox-like_fold"/>
</dbReference>
<dbReference type="PANTHER" id="PTHR21599:SF0">
    <property type="entry name" value="GLYCERATE KINASE"/>
    <property type="match status" value="1"/>
</dbReference>
<proteinExistence type="inferred from homology"/>
<accession>A0A9D9DSY8</accession>
<dbReference type="Proteomes" id="UP000823612">
    <property type="component" value="Unassembled WGS sequence"/>
</dbReference>
<sequence>MKKIVLIPDSFKGTMSSAQICALMREAALRHFPDAEVVGIPIADGGEGTVDAFLSTCHRGDRLDARVQGPYGMMMDAFWGKIGDSAVVEMAACAGLPLTRENRNPSVTTTYGVGQLIEEAWKNGCRQIVVGLGGSGTNDGGCGMASALGVRFFNAKGEEFVPVGGTLKDIARIDVSHRNPLIDKADLVAMCDTGNPLFGFNGAAYIFAPQKGADACMVEELDAGLRHLDRIVQKDLGVDASRIPGVGAAGGCGFGMVAFLGASIRMGIDMLLEAVGFDALLQGADYVFTGEGKVDGQSLGGKVISGVARHARQAGVPVIVVAGDVGDDVTDAYGKGISAVFSTNRVAQDFSKVRFRCMEDLSQTMDNIFRLIKIAEGKCL</sequence>
<dbReference type="EMBL" id="JADIMZ010000016">
    <property type="protein sequence ID" value="MBO8431896.1"/>
    <property type="molecule type" value="Genomic_DNA"/>
</dbReference>
<protein>
    <submittedName>
        <fullName evidence="5">Glycerate kinase</fullName>
    </submittedName>
</protein>
<dbReference type="SUPFAM" id="SSF110738">
    <property type="entry name" value="Glycerate kinase I"/>
    <property type="match status" value="1"/>
</dbReference>
<name>A0A9D9DSY8_9BACT</name>
<reference evidence="5" key="2">
    <citation type="journal article" date="2021" name="PeerJ">
        <title>Extensive microbial diversity within the chicken gut microbiome revealed by metagenomics and culture.</title>
        <authorList>
            <person name="Gilroy R."/>
            <person name="Ravi A."/>
            <person name="Getino M."/>
            <person name="Pursley I."/>
            <person name="Horton D.L."/>
            <person name="Alikhan N.F."/>
            <person name="Baker D."/>
            <person name="Gharbi K."/>
            <person name="Hall N."/>
            <person name="Watson M."/>
            <person name="Adriaenssens E.M."/>
            <person name="Foster-Nyarko E."/>
            <person name="Jarju S."/>
            <person name="Secka A."/>
            <person name="Antonio M."/>
            <person name="Oren A."/>
            <person name="Chaudhuri R.R."/>
            <person name="La Ragione R."/>
            <person name="Hildebrand F."/>
            <person name="Pallen M.J."/>
        </authorList>
    </citation>
    <scope>NUCLEOTIDE SEQUENCE</scope>
    <source>
        <strain evidence="5">2889</strain>
    </source>
</reference>
<evidence type="ECO:0000313" key="6">
    <source>
        <dbReference type="Proteomes" id="UP000823612"/>
    </source>
</evidence>
<evidence type="ECO:0000256" key="1">
    <source>
        <dbReference type="ARBA" id="ARBA00006284"/>
    </source>
</evidence>
<dbReference type="AlphaFoldDB" id="A0A9D9DSY8"/>
<evidence type="ECO:0000256" key="3">
    <source>
        <dbReference type="ARBA" id="ARBA00022777"/>
    </source>
</evidence>
<dbReference type="PIRSF" id="PIRSF006078">
    <property type="entry name" value="GlxK"/>
    <property type="match status" value="1"/>
</dbReference>
<organism evidence="5 6">
    <name type="scientific">Candidatus Pullibacteroides excrementavium</name>
    <dbReference type="NCBI Taxonomy" id="2840905"/>
    <lineage>
        <taxon>Bacteria</taxon>
        <taxon>Pseudomonadati</taxon>
        <taxon>Bacteroidota</taxon>
        <taxon>Bacteroidia</taxon>
        <taxon>Bacteroidales</taxon>
        <taxon>Candidatus Pullibacteroides</taxon>
    </lineage>
</organism>
<keyword evidence="2 4" id="KW-0808">Transferase</keyword>
<evidence type="ECO:0000313" key="5">
    <source>
        <dbReference type="EMBL" id="MBO8431896.1"/>
    </source>
</evidence>
<dbReference type="Gene3D" id="3.40.50.10350">
    <property type="entry name" value="Glycerate kinase, domain 1"/>
    <property type="match status" value="1"/>
</dbReference>
<comment type="similarity">
    <text evidence="1 4">Belongs to the glycerate kinase type-1 family.</text>
</comment>
<comment type="caution">
    <text evidence="5">The sequence shown here is derived from an EMBL/GenBank/DDBJ whole genome shotgun (WGS) entry which is preliminary data.</text>
</comment>
<dbReference type="PANTHER" id="PTHR21599">
    <property type="entry name" value="GLYCERATE KINASE"/>
    <property type="match status" value="1"/>
</dbReference>